<name>A0A7U2F5Y6_PHANO</name>
<evidence type="ECO:0000313" key="2">
    <source>
        <dbReference type="EMBL" id="QRC97115.1"/>
    </source>
</evidence>
<evidence type="ECO:0000256" key="1">
    <source>
        <dbReference type="SAM" id="MobiDB-lite"/>
    </source>
</evidence>
<protein>
    <submittedName>
        <fullName evidence="2">Uncharacterized protein</fullName>
    </submittedName>
</protein>
<feature type="region of interest" description="Disordered" evidence="1">
    <location>
        <begin position="21"/>
        <end position="63"/>
    </location>
</feature>
<dbReference type="AlphaFoldDB" id="A0A7U2F5Y6"/>
<gene>
    <name evidence="2" type="ORF">JI435_410160</name>
</gene>
<evidence type="ECO:0000313" key="3">
    <source>
        <dbReference type="Proteomes" id="UP000663193"/>
    </source>
</evidence>
<proteinExistence type="predicted"/>
<organism evidence="2 3">
    <name type="scientific">Phaeosphaeria nodorum (strain SN15 / ATCC MYA-4574 / FGSC 10173)</name>
    <name type="common">Glume blotch fungus</name>
    <name type="synonym">Parastagonospora nodorum</name>
    <dbReference type="NCBI Taxonomy" id="321614"/>
    <lineage>
        <taxon>Eukaryota</taxon>
        <taxon>Fungi</taxon>
        <taxon>Dikarya</taxon>
        <taxon>Ascomycota</taxon>
        <taxon>Pezizomycotina</taxon>
        <taxon>Dothideomycetes</taxon>
        <taxon>Pleosporomycetidae</taxon>
        <taxon>Pleosporales</taxon>
        <taxon>Pleosporineae</taxon>
        <taxon>Phaeosphaeriaceae</taxon>
        <taxon>Parastagonospora</taxon>
    </lineage>
</organism>
<keyword evidence="3" id="KW-1185">Reference proteome</keyword>
<dbReference type="EMBL" id="CP069029">
    <property type="protein sequence ID" value="QRC97115.1"/>
    <property type="molecule type" value="Genomic_DNA"/>
</dbReference>
<dbReference type="Proteomes" id="UP000663193">
    <property type="component" value="Chromosome 7"/>
</dbReference>
<accession>A0A7U2F5Y6</accession>
<sequence length="63" mass="6472">MGGVGIVGIVGTVGTVGIVGSSSDRGKRLRAQDTVSASARAGQRRDKEIGSERQRADNGWGCQ</sequence>
<feature type="compositionally biased region" description="Basic and acidic residues" evidence="1">
    <location>
        <begin position="43"/>
        <end position="56"/>
    </location>
</feature>
<dbReference type="VEuPathDB" id="FungiDB:JI435_410160"/>
<reference evidence="3" key="1">
    <citation type="journal article" date="2021" name="BMC Genomics">
        <title>Chromosome-level genome assembly and manually-curated proteome of model necrotroph Parastagonospora nodorum Sn15 reveals a genome-wide trove of candidate effector homologs, and redundancy of virulence-related functions within an accessory chromosome.</title>
        <authorList>
            <person name="Bertazzoni S."/>
            <person name="Jones D.A.B."/>
            <person name="Phan H.T."/>
            <person name="Tan K.-C."/>
            <person name="Hane J.K."/>
        </authorList>
    </citation>
    <scope>NUCLEOTIDE SEQUENCE [LARGE SCALE GENOMIC DNA]</scope>
    <source>
        <strain evidence="3">SN15 / ATCC MYA-4574 / FGSC 10173)</strain>
    </source>
</reference>